<name>A0ABZ2M7N3_9BACT</name>
<gene>
    <name evidence="1" type="ORF">LZC94_14900</name>
</gene>
<keyword evidence="2" id="KW-1185">Reference proteome</keyword>
<evidence type="ECO:0000313" key="1">
    <source>
        <dbReference type="EMBL" id="WXB18516.1"/>
    </source>
</evidence>
<reference evidence="1 2" key="1">
    <citation type="submission" date="2021-12" db="EMBL/GenBank/DDBJ databases">
        <title>Discovery of the Pendulisporaceae a myxobacterial family with distinct sporulation behavior and unique specialized metabolism.</title>
        <authorList>
            <person name="Garcia R."/>
            <person name="Popoff A."/>
            <person name="Bader C.D."/>
            <person name="Loehr J."/>
            <person name="Walesch S."/>
            <person name="Walt C."/>
            <person name="Boldt J."/>
            <person name="Bunk B."/>
            <person name="Haeckl F.J.F.P.J."/>
            <person name="Gunesch A.P."/>
            <person name="Birkelbach J."/>
            <person name="Nuebel U."/>
            <person name="Pietschmann T."/>
            <person name="Bach T."/>
            <person name="Mueller R."/>
        </authorList>
    </citation>
    <scope>NUCLEOTIDE SEQUENCE [LARGE SCALE GENOMIC DNA]</scope>
    <source>
        <strain evidence="1 2">MSr11954</strain>
    </source>
</reference>
<evidence type="ECO:0008006" key="3">
    <source>
        <dbReference type="Google" id="ProtNLM"/>
    </source>
</evidence>
<dbReference type="InterPro" id="IPR016181">
    <property type="entry name" value="Acyl_CoA_acyltransferase"/>
</dbReference>
<dbReference type="EMBL" id="CP089984">
    <property type="protein sequence ID" value="WXB18516.1"/>
    <property type="molecule type" value="Genomic_DNA"/>
</dbReference>
<dbReference type="Gene3D" id="3.40.630.30">
    <property type="match status" value="1"/>
</dbReference>
<dbReference type="RefSeq" id="WP_394828147.1">
    <property type="nucleotide sequence ID" value="NZ_CP089984.1"/>
</dbReference>
<proteinExistence type="predicted"/>
<accession>A0ABZ2M7N3</accession>
<dbReference type="Proteomes" id="UP001370348">
    <property type="component" value="Chromosome"/>
</dbReference>
<sequence length="241" mass="26359">MTMSHGSSLESTLLQLHVEALFTHDSKERLLSTNEIGPVAAPRFYLARTTTGHLWRVRHDVPDTIARSLVELAASEPASSDLSAAPRHLDAYRELLESLHPVDEVSAGPAFFFPDEVERPENVVTIDPTNAHLLHPFGFSPYELAVGLESGRPFTAIVEDGVARSMCHCARFTDRAAEAGVRTLADFQGRGYAPAVVAAWALAVRAVGRIPLYSTSWSNLRSRAVARRLGLVTYGAEWSLL</sequence>
<evidence type="ECO:0000313" key="2">
    <source>
        <dbReference type="Proteomes" id="UP001370348"/>
    </source>
</evidence>
<protein>
    <recommendedName>
        <fullName evidence="3">GNAT family N-acetyltransferase</fullName>
    </recommendedName>
</protein>
<dbReference type="SUPFAM" id="SSF55729">
    <property type="entry name" value="Acyl-CoA N-acyltransferases (Nat)"/>
    <property type="match status" value="1"/>
</dbReference>
<organism evidence="1 2">
    <name type="scientific">Pendulispora albinea</name>
    <dbReference type="NCBI Taxonomy" id="2741071"/>
    <lineage>
        <taxon>Bacteria</taxon>
        <taxon>Pseudomonadati</taxon>
        <taxon>Myxococcota</taxon>
        <taxon>Myxococcia</taxon>
        <taxon>Myxococcales</taxon>
        <taxon>Sorangiineae</taxon>
        <taxon>Pendulisporaceae</taxon>
        <taxon>Pendulispora</taxon>
    </lineage>
</organism>